<gene>
    <name evidence="3" type="ORF">Q8A67_006221</name>
</gene>
<feature type="chain" id="PRO_5041659242" evidence="2">
    <location>
        <begin position="19"/>
        <end position="170"/>
    </location>
</feature>
<protein>
    <submittedName>
        <fullName evidence="3">Uncharacterized protein</fullName>
    </submittedName>
</protein>
<accession>A0AA88Q1Q8</accession>
<name>A0AA88Q1Q8_9TELE</name>
<evidence type="ECO:0000256" key="2">
    <source>
        <dbReference type="SAM" id="SignalP"/>
    </source>
</evidence>
<proteinExistence type="predicted"/>
<keyword evidence="2" id="KW-0732">Signal</keyword>
<organism evidence="3 4">
    <name type="scientific">Cirrhinus molitorella</name>
    <name type="common">mud carp</name>
    <dbReference type="NCBI Taxonomy" id="172907"/>
    <lineage>
        <taxon>Eukaryota</taxon>
        <taxon>Metazoa</taxon>
        <taxon>Chordata</taxon>
        <taxon>Craniata</taxon>
        <taxon>Vertebrata</taxon>
        <taxon>Euteleostomi</taxon>
        <taxon>Actinopterygii</taxon>
        <taxon>Neopterygii</taxon>
        <taxon>Teleostei</taxon>
        <taxon>Ostariophysi</taxon>
        <taxon>Cypriniformes</taxon>
        <taxon>Cyprinidae</taxon>
        <taxon>Labeoninae</taxon>
        <taxon>Labeonini</taxon>
        <taxon>Cirrhinus</taxon>
    </lineage>
</organism>
<dbReference type="Proteomes" id="UP001187343">
    <property type="component" value="Unassembled WGS sequence"/>
</dbReference>
<sequence length="170" mass="18610">MSVLLFLVQVLLFKASRMEWKSVISGKSLDGFEIEDEISMMDSDDCDPDESDSLFGAADWYISSSADVQKMPTEKTSVPQDNKGKIENPHRGQRAGWSNAEVTAVMKYFKSCICVCFHVCWNELYVLAASTASRAAGGVNEGRPGRFGQRSLSPLIPCGPDSVQTVADES</sequence>
<dbReference type="EMBL" id="JAUYZG010000005">
    <property type="protein sequence ID" value="KAK2907236.1"/>
    <property type="molecule type" value="Genomic_DNA"/>
</dbReference>
<comment type="caution">
    <text evidence="3">The sequence shown here is derived from an EMBL/GenBank/DDBJ whole genome shotgun (WGS) entry which is preliminary data.</text>
</comment>
<evidence type="ECO:0000256" key="1">
    <source>
        <dbReference type="SAM" id="MobiDB-lite"/>
    </source>
</evidence>
<keyword evidence="4" id="KW-1185">Reference proteome</keyword>
<reference evidence="3" key="1">
    <citation type="submission" date="2023-08" db="EMBL/GenBank/DDBJ databases">
        <title>Chromosome-level Genome Assembly of mud carp (Cirrhinus molitorella).</title>
        <authorList>
            <person name="Liu H."/>
        </authorList>
    </citation>
    <scope>NUCLEOTIDE SEQUENCE</scope>
    <source>
        <strain evidence="3">Prfri</strain>
        <tissue evidence="3">Muscle</tissue>
    </source>
</reference>
<evidence type="ECO:0000313" key="4">
    <source>
        <dbReference type="Proteomes" id="UP001187343"/>
    </source>
</evidence>
<feature type="signal peptide" evidence="2">
    <location>
        <begin position="1"/>
        <end position="18"/>
    </location>
</feature>
<dbReference type="AlphaFoldDB" id="A0AA88Q1Q8"/>
<feature type="region of interest" description="Disordered" evidence="1">
    <location>
        <begin position="71"/>
        <end position="93"/>
    </location>
</feature>
<evidence type="ECO:0000313" key="3">
    <source>
        <dbReference type="EMBL" id="KAK2907236.1"/>
    </source>
</evidence>